<evidence type="ECO:0008006" key="2">
    <source>
        <dbReference type="Google" id="ProtNLM"/>
    </source>
</evidence>
<dbReference type="InterPro" id="IPR032675">
    <property type="entry name" value="LRR_dom_sf"/>
</dbReference>
<dbReference type="InterPro" id="IPR026906">
    <property type="entry name" value="LRR_5"/>
</dbReference>
<sequence>MTKISLASMPRTNNYTLLKNSRLDTSLSHNSKDGIFNMKKQKILEWMQSYRSNNRAFLQNSKLANKSKEGVLNIKKQKILGLEQNYIENTINNEKIVPYTSTDIDTSIKGTKDILVDYFECEIGKNPKEYMPKFPHKPFGAKILGNYCVVRNEFKNNKYIEYIELPDSVYRISPFAFYNCPNLKNVFIGKNVTIIADTAFKTFSDVKFRVDKKNKNFASVGGMLFNKDFTKLLHGPFHMLQSTGYPAPNDKDKAKLIWDRITSFGSHVLTNYAYLENIEFPPNLRSVGESVFELFSSDGVITTPKNLNKLSPYMFKNIGFKNWILNDARNCTDCPSRPCPSIYISKAVSIISETAFDSFFGTVEVDKNNKNFSSYNNAIFNKDKSKLIRYISPTLNPNDNHGSAKKFVVPHGTICIANYAFHNSLVEEISIPETVKYIGVGVFNMCKNLKRINFSPRIDLRKFGTFTFYKCDIIKCIEIISSSTYKHWTDNNFSNAFLYAGNLRLTNYIESEGLLPDVPAYKSCTEIVKNIFKLKELEIDEESSWYKKIIKKCRDVAKYFISNGRDNKTVDTVINYFANIYIAVIISKKKFIKDDPYPYPNENHQYIKNYDSHTHNALTYAINATVNVDENQLYDNAYTAACNAYSSSNVNTYGPIDISNHYYVAGESPRYFDKDLDNRLRIRLTFRNNSIISNNKEYPLTNKPNDYFMMIACNLILSAVNETGATSVGPIKLPNRTLMKHFYVNYHIEPKVKNTHPLLSCTSFDNHYHFMKKNRGGNGLNNTTSTLIYIIEPTQNTIDYLTPDVKSTFIVSNNRNKEVGLKVLTKYNKEKCMYLIVKIKSKCINLRRSAEKTILCNVKKYGAVSMHGPLYGNFKKQGIALLNSKYVDKETRERVIEENFLTRIIYIINPTEQTWNTFGKLVFPEIIDVRRKVGLYDS</sequence>
<dbReference type="Pfam" id="PF13306">
    <property type="entry name" value="LRR_5"/>
    <property type="match status" value="3"/>
</dbReference>
<reference evidence="1" key="1">
    <citation type="journal article" date="2020" name="Nature">
        <title>Giant virus diversity and host interactions through global metagenomics.</title>
        <authorList>
            <person name="Schulz F."/>
            <person name="Roux S."/>
            <person name="Paez-Espino D."/>
            <person name="Jungbluth S."/>
            <person name="Walsh D.A."/>
            <person name="Denef V.J."/>
            <person name="McMahon K.D."/>
            <person name="Konstantinidis K.T."/>
            <person name="Eloe-Fadrosh E.A."/>
            <person name="Kyrpides N.C."/>
            <person name="Woyke T."/>
        </authorList>
    </citation>
    <scope>NUCLEOTIDE SEQUENCE</scope>
    <source>
        <strain evidence="1">GVMAG-M-3300009182-46</strain>
    </source>
</reference>
<protein>
    <recommendedName>
        <fullName evidence="2">Leucine-rich repeat domain-containing protein</fullName>
    </recommendedName>
</protein>
<dbReference type="AlphaFoldDB" id="A0A6C0F4G5"/>
<name>A0A6C0F4G5_9ZZZZ</name>
<proteinExistence type="predicted"/>
<evidence type="ECO:0000313" key="1">
    <source>
        <dbReference type="EMBL" id="QHT36032.1"/>
    </source>
</evidence>
<organism evidence="1">
    <name type="scientific">viral metagenome</name>
    <dbReference type="NCBI Taxonomy" id="1070528"/>
    <lineage>
        <taxon>unclassified sequences</taxon>
        <taxon>metagenomes</taxon>
        <taxon>organismal metagenomes</taxon>
    </lineage>
</organism>
<accession>A0A6C0F4G5</accession>
<dbReference type="Gene3D" id="3.80.10.10">
    <property type="entry name" value="Ribonuclease Inhibitor"/>
    <property type="match status" value="2"/>
</dbReference>
<dbReference type="EMBL" id="MN739029">
    <property type="protein sequence ID" value="QHT36032.1"/>
    <property type="molecule type" value="Genomic_DNA"/>
</dbReference>